<evidence type="ECO:0000313" key="1">
    <source>
        <dbReference type="EMBL" id="CAK0807740.1"/>
    </source>
</evidence>
<proteinExistence type="predicted"/>
<dbReference type="EMBL" id="CAUYUJ010004002">
    <property type="protein sequence ID" value="CAK0807740.1"/>
    <property type="molecule type" value="Genomic_DNA"/>
</dbReference>
<gene>
    <name evidence="1" type="ORF">PCOR1329_LOCUS13523</name>
</gene>
<accession>A0ABN9QNL7</accession>
<organism evidence="1 2">
    <name type="scientific">Prorocentrum cordatum</name>
    <dbReference type="NCBI Taxonomy" id="2364126"/>
    <lineage>
        <taxon>Eukaryota</taxon>
        <taxon>Sar</taxon>
        <taxon>Alveolata</taxon>
        <taxon>Dinophyceae</taxon>
        <taxon>Prorocentrales</taxon>
        <taxon>Prorocentraceae</taxon>
        <taxon>Prorocentrum</taxon>
    </lineage>
</organism>
<name>A0ABN9QNL7_9DINO</name>
<keyword evidence="2" id="KW-1185">Reference proteome</keyword>
<evidence type="ECO:0000313" key="2">
    <source>
        <dbReference type="Proteomes" id="UP001189429"/>
    </source>
</evidence>
<comment type="caution">
    <text evidence="1">The sequence shown here is derived from an EMBL/GenBank/DDBJ whole genome shotgun (WGS) entry which is preliminary data.</text>
</comment>
<reference evidence="1" key="1">
    <citation type="submission" date="2023-10" db="EMBL/GenBank/DDBJ databases">
        <authorList>
            <person name="Chen Y."/>
            <person name="Shah S."/>
            <person name="Dougan E. K."/>
            <person name="Thang M."/>
            <person name="Chan C."/>
        </authorList>
    </citation>
    <scope>NUCLEOTIDE SEQUENCE [LARGE SCALE GENOMIC DNA]</scope>
</reference>
<dbReference type="Proteomes" id="UP001189429">
    <property type="component" value="Unassembled WGS sequence"/>
</dbReference>
<sequence length="248" mass="27547">MVPDSGEFDGCGNRPCVWRETGSAFRTAARRQRRVRAVQAADNLVRKLKTELEATKKRVEARRVSDAEVIGEAVSLSIRSLVAPDSLVSMLSDRLTKLGKSLLLHWELDAQQGHHSHNMGEALRNVAHLFQLPPGMHKQYLLVKKDGDKARHSSVTLPAKQVHFGQQALPDKPVVPEVVKPFFSSCEHIFAQTGRTRTEWCGSTGQVAGRSCRFRPGCWALGVVTCEATCGVRARPRMHLRRNGVLLL</sequence>
<protein>
    <submittedName>
        <fullName evidence="1">Uncharacterized protein</fullName>
    </submittedName>
</protein>